<dbReference type="AlphaFoldDB" id="A0A0R3S4Z3"/>
<keyword evidence="1" id="KW-1185">Reference proteome</keyword>
<dbReference type="WBParaSite" id="EEL_0000986201-mRNA-1">
    <property type="protein sequence ID" value="EEL_0000986201-mRNA-1"/>
    <property type="gene ID" value="EEL_0000986201"/>
</dbReference>
<evidence type="ECO:0000313" key="2">
    <source>
        <dbReference type="WBParaSite" id="EEL_0000986201-mRNA-1"/>
    </source>
</evidence>
<reference evidence="2" key="1">
    <citation type="submission" date="2017-02" db="UniProtKB">
        <authorList>
            <consortium name="WormBaseParasite"/>
        </authorList>
    </citation>
    <scope>IDENTIFICATION</scope>
</reference>
<accession>A0A0R3S4Z3</accession>
<name>A0A0R3S4Z3_9BILA</name>
<evidence type="ECO:0000313" key="1">
    <source>
        <dbReference type="Proteomes" id="UP000050640"/>
    </source>
</evidence>
<dbReference type="Proteomes" id="UP000050640">
    <property type="component" value="Unplaced"/>
</dbReference>
<organism evidence="1 2">
    <name type="scientific">Elaeophora elaphi</name>
    <dbReference type="NCBI Taxonomy" id="1147741"/>
    <lineage>
        <taxon>Eukaryota</taxon>
        <taxon>Metazoa</taxon>
        <taxon>Ecdysozoa</taxon>
        <taxon>Nematoda</taxon>
        <taxon>Chromadorea</taxon>
        <taxon>Rhabditida</taxon>
        <taxon>Spirurina</taxon>
        <taxon>Spiruromorpha</taxon>
        <taxon>Filarioidea</taxon>
        <taxon>Onchocercidae</taxon>
        <taxon>Elaeophora</taxon>
    </lineage>
</organism>
<sequence>MSLWRFPATHLMPQKRTSTTIVSPSNGQTHRMVPPNNSAVNGFRGTVWFAARTSRSNTIYKCIALQFK</sequence>
<protein>
    <submittedName>
        <fullName evidence="2">Secreted protein</fullName>
    </submittedName>
</protein>
<proteinExistence type="predicted"/>